<sequence length="92" mass="10353">MFAVNSVRRAAVAAVRREGCKRNSSAYCDVVATPPTNKVSSAEMWVQAAVLTAGILGYPIYATFEVAEHKRAEYAEYEIPENWQAWKERQNK</sequence>
<reference evidence="1" key="1">
    <citation type="submission" date="2021-07" db="EMBL/GenBank/DDBJ databases">
        <authorList>
            <person name="Catto M.A."/>
            <person name="Jacobson A."/>
            <person name="Kennedy G."/>
            <person name="Labadie P."/>
            <person name="Hunt B.G."/>
            <person name="Srinivasan R."/>
        </authorList>
    </citation>
    <scope>NUCLEOTIDE SEQUENCE</scope>
    <source>
        <strain evidence="1">PL_HMW_Pooled</strain>
        <tissue evidence="1">Head</tissue>
    </source>
</reference>
<name>A0AAE1GWY9_9NEOP</name>
<evidence type="ECO:0000313" key="1">
    <source>
        <dbReference type="EMBL" id="KAK3909390.1"/>
    </source>
</evidence>
<accession>A0AAE1GWY9</accession>
<proteinExistence type="predicted"/>
<reference evidence="1" key="2">
    <citation type="journal article" date="2023" name="BMC Genomics">
        <title>Pest status, molecular evolution, and epigenetic factors derived from the genome assembly of Frankliniella fusca, a thysanopteran phytovirus vector.</title>
        <authorList>
            <person name="Catto M.A."/>
            <person name="Labadie P.E."/>
            <person name="Jacobson A.L."/>
            <person name="Kennedy G.G."/>
            <person name="Srinivasan R."/>
            <person name="Hunt B.G."/>
        </authorList>
    </citation>
    <scope>NUCLEOTIDE SEQUENCE</scope>
    <source>
        <strain evidence="1">PL_HMW_Pooled</strain>
    </source>
</reference>
<dbReference type="EMBL" id="JAHWGI010000100">
    <property type="protein sequence ID" value="KAK3909390.1"/>
    <property type="molecule type" value="Genomic_DNA"/>
</dbReference>
<dbReference type="Proteomes" id="UP001219518">
    <property type="component" value="Unassembled WGS sequence"/>
</dbReference>
<protein>
    <submittedName>
        <fullName evidence="1">Ribosome-releasing factor 2, mitochondrial</fullName>
    </submittedName>
</protein>
<dbReference type="AlphaFoldDB" id="A0AAE1GWY9"/>
<evidence type="ECO:0000313" key="2">
    <source>
        <dbReference type="Proteomes" id="UP001219518"/>
    </source>
</evidence>
<organism evidence="1 2">
    <name type="scientific">Frankliniella fusca</name>
    <dbReference type="NCBI Taxonomy" id="407009"/>
    <lineage>
        <taxon>Eukaryota</taxon>
        <taxon>Metazoa</taxon>
        <taxon>Ecdysozoa</taxon>
        <taxon>Arthropoda</taxon>
        <taxon>Hexapoda</taxon>
        <taxon>Insecta</taxon>
        <taxon>Pterygota</taxon>
        <taxon>Neoptera</taxon>
        <taxon>Paraneoptera</taxon>
        <taxon>Thysanoptera</taxon>
        <taxon>Terebrantia</taxon>
        <taxon>Thripoidea</taxon>
        <taxon>Thripidae</taxon>
        <taxon>Frankliniella</taxon>
    </lineage>
</organism>
<gene>
    <name evidence="1" type="ORF">KUF71_019446</name>
</gene>
<keyword evidence="2" id="KW-1185">Reference proteome</keyword>
<comment type="caution">
    <text evidence="1">The sequence shown here is derived from an EMBL/GenBank/DDBJ whole genome shotgun (WGS) entry which is preliminary data.</text>
</comment>